<dbReference type="GO" id="GO:0044281">
    <property type="term" value="P:small molecule metabolic process"/>
    <property type="evidence" value="ECO:0007669"/>
    <property type="project" value="UniProtKB-ARBA"/>
</dbReference>
<reference evidence="5 6" key="1">
    <citation type="journal article" date="2015" name="Genome Announc.">
        <title>Expanding the biotechnology potential of lactobacilli through comparative genomics of 213 strains and associated genera.</title>
        <authorList>
            <person name="Sun Z."/>
            <person name="Harris H.M."/>
            <person name="McCann A."/>
            <person name="Guo C."/>
            <person name="Argimon S."/>
            <person name="Zhang W."/>
            <person name="Yang X."/>
            <person name="Jeffery I.B."/>
            <person name="Cooney J.C."/>
            <person name="Kagawa T.F."/>
            <person name="Liu W."/>
            <person name="Song Y."/>
            <person name="Salvetti E."/>
            <person name="Wrobel A."/>
            <person name="Rasinkangas P."/>
            <person name="Parkhill J."/>
            <person name="Rea M.C."/>
            <person name="O'Sullivan O."/>
            <person name="Ritari J."/>
            <person name="Douillard F.P."/>
            <person name="Paul Ross R."/>
            <person name="Yang R."/>
            <person name="Briner A.E."/>
            <person name="Felis G.E."/>
            <person name="de Vos W.M."/>
            <person name="Barrangou R."/>
            <person name="Klaenhammer T.R."/>
            <person name="Caufield P.W."/>
            <person name="Cui Y."/>
            <person name="Zhang H."/>
            <person name="O'Toole P.W."/>
        </authorList>
    </citation>
    <scope>NUCLEOTIDE SEQUENCE [LARGE SCALE GENOMIC DNA]</scope>
    <source>
        <strain evidence="5 6">DSM 20444</strain>
    </source>
</reference>
<protein>
    <submittedName>
        <fullName evidence="5">Hydrolase</fullName>
    </submittedName>
</protein>
<evidence type="ECO:0000256" key="2">
    <source>
        <dbReference type="ARBA" id="ARBA00022723"/>
    </source>
</evidence>
<evidence type="ECO:0000256" key="4">
    <source>
        <dbReference type="ARBA" id="ARBA00022842"/>
    </source>
</evidence>
<dbReference type="Gene3D" id="3.40.50.1000">
    <property type="entry name" value="HAD superfamily/HAD-like"/>
    <property type="match status" value="1"/>
</dbReference>
<dbReference type="Pfam" id="PF00702">
    <property type="entry name" value="Hydrolase"/>
    <property type="match status" value="1"/>
</dbReference>
<accession>A0A0R2E2N3</accession>
<gene>
    <name evidence="5" type="ORF">FD00_GL000672</name>
</gene>
<keyword evidence="2" id="KW-0479">Metal-binding</keyword>
<dbReference type="PANTHER" id="PTHR46470:SF2">
    <property type="entry name" value="GLYCERALDEHYDE 3-PHOSPHATE PHOSPHATASE"/>
    <property type="match status" value="1"/>
</dbReference>
<dbReference type="InterPro" id="IPR023214">
    <property type="entry name" value="HAD_sf"/>
</dbReference>
<proteinExistence type="predicted"/>
<evidence type="ECO:0000256" key="1">
    <source>
        <dbReference type="ARBA" id="ARBA00001946"/>
    </source>
</evidence>
<organism evidence="5 6">
    <name type="scientific">Liquorilactobacillus mali KCTC 3596 = DSM 20444</name>
    <dbReference type="NCBI Taxonomy" id="1046596"/>
    <lineage>
        <taxon>Bacteria</taxon>
        <taxon>Bacillati</taxon>
        <taxon>Bacillota</taxon>
        <taxon>Bacilli</taxon>
        <taxon>Lactobacillales</taxon>
        <taxon>Lactobacillaceae</taxon>
        <taxon>Liquorilactobacillus</taxon>
    </lineage>
</organism>
<name>A0A0R2E2N3_9LACO</name>
<dbReference type="GO" id="GO:0046872">
    <property type="term" value="F:metal ion binding"/>
    <property type="evidence" value="ECO:0007669"/>
    <property type="project" value="UniProtKB-KW"/>
</dbReference>
<dbReference type="Proteomes" id="UP000050898">
    <property type="component" value="Unassembled WGS sequence"/>
</dbReference>
<keyword evidence="4" id="KW-0460">Magnesium</keyword>
<evidence type="ECO:0000313" key="6">
    <source>
        <dbReference type="Proteomes" id="UP000050898"/>
    </source>
</evidence>
<dbReference type="NCBIfam" id="TIGR01549">
    <property type="entry name" value="HAD-SF-IA-v1"/>
    <property type="match status" value="1"/>
</dbReference>
<evidence type="ECO:0000256" key="3">
    <source>
        <dbReference type="ARBA" id="ARBA00022801"/>
    </source>
</evidence>
<dbReference type="InterPro" id="IPR036412">
    <property type="entry name" value="HAD-like_sf"/>
</dbReference>
<dbReference type="InterPro" id="IPR006439">
    <property type="entry name" value="HAD-SF_hydro_IA"/>
</dbReference>
<keyword evidence="6" id="KW-1185">Reference proteome</keyword>
<dbReference type="EMBL" id="AYYH01000018">
    <property type="protein sequence ID" value="KRN09830.1"/>
    <property type="molecule type" value="Genomic_DNA"/>
</dbReference>
<dbReference type="PRINTS" id="PR00413">
    <property type="entry name" value="HADHALOGNASE"/>
</dbReference>
<dbReference type="GO" id="GO:0016791">
    <property type="term" value="F:phosphatase activity"/>
    <property type="evidence" value="ECO:0007669"/>
    <property type="project" value="TreeGrafter"/>
</dbReference>
<comment type="cofactor">
    <cofactor evidence="1">
        <name>Mg(2+)</name>
        <dbReference type="ChEBI" id="CHEBI:18420"/>
    </cofactor>
</comment>
<dbReference type="SFLD" id="SFLDS00003">
    <property type="entry name" value="Haloacid_Dehalogenase"/>
    <property type="match status" value="1"/>
</dbReference>
<sequence length="245" mass="28384">MELSKLIKAVFFDVDDTLYDQALPFEKALLTVFPDIQRSNKKNIYSLFRKKSDEIFPNYQNGIISQEEHWFQRLSQTLKVAESIKVTFNKTVEFQSIYNYYLKNIKPYKEVFQLVKELKKSDLIVGIISNGEFKHQTDKISTLGLLRYVNEEDIFISGNIGIAKPNFKIFSKVANVEGLKTADILYIGDNYLNDIFGASNAGLKTIWFNHRRKKIPKGMCVYPNLEVKRPQDFKNVDIDFIKGGL</sequence>
<evidence type="ECO:0000313" key="5">
    <source>
        <dbReference type="EMBL" id="KRN09830.1"/>
    </source>
</evidence>
<dbReference type="SFLD" id="SFLDG01129">
    <property type="entry name" value="C1.5:_HAD__Beta-PGM__Phosphata"/>
    <property type="match status" value="1"/>
</dbReference>
<dbReference type="PATRIC" id="fig|1046596.6.peg.730"/>
<keyword evidence="3 5" id="KW-0378">Hydrolase</keyword>
<comment type="caution">
    <text evidence="5">The sequence shown here is derived from an EMBL/GenBank/DDBJ whole genome shotgun (WGS) entry which is preliminary data.</text>
</comment>
<dbReference type="InterPro" id="IPR051400">
    <property type="entry name" value="HAD-like_hydrolase"/>
</dbReference>
<dbReference type="AlphaFoldDB" id="A0A0R2E2N3"/>
<dbReference type="PANTHER" id="PTHR46470">
    <property type="entry name" value="N-ACYLNEURAMINATE-9-PHOSPHATASE"/>
    <property type="match status" value="1"/>
</dbReference>
<dbReference type="Gene3D" id="1.20.120.710">
    <property type="entry name" value="Haloacid dehalogenase hydrolase-like domain"/>
    <property type="match status" value="1"/>
</dbReference>
<dbReference type="SUPFAM" id="SSF56784">
    <property type="entry name" value="HAD-like"/>
    <property type="match status" value="1"/>
</dbReference>